<gene>
    <name evidence="1" type="ORF">I858_012770</name>
</gene>
<name>A0A1B1S3U8_9BACL</name>
<dbReference type="EMBL" id="CP016540">
    <property type="protein sequence ID" value="ANU27858.1"/>
    <property type="molecule type" value="Genomic_DNA"/>
</dbReference>
<dbReference type="AlphaFoldDB" id="A0A1B1S3U8"/>
<protein>
    <recommendedName>
        <fullName evidence="3">Peptidyl-prolyl cis-trans isomerase</fullName>
    </recommendedName>
</protein>
<proteinExistence type="predicted"/>
<evidence type="ECO:0000313" key="2">
    <source>
        <dbReference type="Proteomes" id="UP000053354"/>
    </source>
</evidence>
<organism evidence="1 2">
    <name type="scientific">Planococcus versutus</name>
    <dbReference type="NCBI Taxonomy" id="1302659"/>
    <lineage>
        <taxon>Bacteria</taxon>
        <taxon>Bacillati</taxon>
        <taxon>Bacillota</taxon>
        <taxon>Bacilli</taxon>
        <taxon>Bacillales</taxon>
        <taxon>Caryophanaceae</taxon>
        <taxon>Planococcus</taxon>
    </lineage>
</organism>
<evidence type="ECO:0000313" key="1">
    <source>
        <dbReference type="EMBL" id="ANU27858.1"/>
    </source>
</evidence>
<accession>A0A1B1S3U8</accession>
<reference evidence="1" key="1">
    <citation type="submission" date="2016-10" db="EMBL/GenBank/DDBJ databases">
        <authorList>
            <person name="See-Too W.S."/>
        </authorList>
    </citation>
    <scope>NUCLEOTIDE SEQUENCE</scope>
    <source>
        <strain evidence="1">L10.15</strain>
    </source>
</reference>
<dbReference type="OrthoDB" id="2404998at2"/>
<sequence length="168" mass="19591">MEFIVPFKGEVKFKLILDPTVWIFDDRKLNLETYFQEERIEKDELEDYKRGMGEHWSREIMEGSTVPPTLNSEKTYKSKEKKEMLTGTFGILFKPFLLNAEPYEHAKRVVFETTNGEFEFPIEHAAQLIFKFSDHGKPLKEDGPVHVLLPDGSNQDNPITNIQAIRVE</sequence>
<dbReference type="KEGG" id="pll:I858_012770"/>
<keyword evidence="2" id="KW-1185">Reference proteome</keyword>
<evidence type="ECO:0008006" key="3">
    <source>
        <dbReference type="Google" id="ProtNLM"/>
    </source>
</evidence>
<dbReference type="RefSeq" id="WP_049693383.1">
    <property type="nucleotide sequence ID" value="NZ_CP016540.2"/>
</dbReference>
<dbReference type="Proteomes" id="UP000053354">
    <property type="component" value="Chromosome"/>
</dbReference>
<dbReference type="STRING" id="1302659.I858_012770"/>